<protein>
    <submittedName>
        <fullName evidence="1">Uncharacterized protein</fullName>
    </submittedName>
</protein>
<reference evidence="2" key="1">
    <citation type="submission" date="2016-11" db="EMBL/GenBank/DDBJ databases">
        <authorList>
            <person name="Varghese N."/>
            <person name="Submissions S."/>
        </authorList>
    </citation>
    <scope>NUCLEOTIDE SEQUENCE [LARGE SCALE GENOMIC DNA]</scope>
    <source>
        <strain evidence="2">DSM 16990</strain>
    </source>
</reference>
<keyword evidence="2" id="KW-1185">Reference proteome</keyword>
<organism evidence="1 2">
    <name type="scientific">Pedobacter caeni</name>
    <dbReference type="NCBI Taxonomy" id="288992"/>
    <lineage>
        <taxon>Bacteria</taxon>
        <taxon>Pseudomonadati</taxon>
        <taxon>Bacteroidota</taxon>
        <taxon>Sphingobacteriia</taxon>
        <taxon>Sphingobacteriales</taxon>
        <taxon>Sphingobacteriaceae</taxon>
        <taxon>Pedobacter</taxon>
    </lineage>
</organism>
<dbReference type="STRING" id="288992.SAMN04488522_105481"/>
<dbReference type="Proteomes" id="UP000184287">
    <property type="component" value="Unassembled WGS sequence"/>
</dbReference>
<evidence type="ECO:0000313" key="1">
    <source>
        <dbReference type="EMBL" id="SHG43050.1"/>
    </source>
</evidence>
<gene>
    <name evidence="1" type="ORF">SAMN04488522_105481</name>
</gene>
<proteinExistence type="predicted"/>
<accession>A0A1M5JRY8</accession>
<evidence type="ECO:0000313" key="2">
    <source>
        <dbReference type="Proteomes" id="UP000184287"/>
    </source>
</evidence>
<dbReference type="AlphaFoldDB" id="A0A1M5JRY8"/>
<name>A0A1M5JRY8_9SPHI</name>
<dbReference type="EMBL" id="FQUQ01000005">
    <property type="protein sequence ID" value="SHG43050.1"/>
    <property type="molecule type" value="Genomic_DNA"/>
</dbReference>
<sequence>MNLITYCYWGEGFNDLVIEINNEKFPVQYTEENDVKRNQLFVYIDIAVNEEYLPISFGKEISRKIIDLDKKITDLKIVHPKVNTFKSIFKDEAVVVNRVEIIRFAEKARYGIENRTDEEPYLSTHIFIRTDNPSKNILIYPTYTSFRFYDEMGFFILQKDSLKEYVKKNKLADNLLLELENGDKADDLPIKGILSIFWGFRPWYYKIIVTEKLDYQLPVGKKVYETGQFRFSEISSIYDIIPGGIFESLNNSLDHSISQFKNGEHQGYLTTFYVAGGRSGLREFEGLHVYIHIELLKKVDEVIEYNQIDPLDEFNNLFEDDLIGDGVSTKI</sequence>